<dbReference type="Proteomes" id="UP000053555">
    <property type="component" value="Unassembled WGS sequence"/>
</dbReference>
<dbReference type="Gene3D" id="3.30.530.20">
    <property type="match status" value="1"/>
</dbReference>
<name>A0A0B2NWX2_GLYSO</name>
<dbReference type="SMART" id="SM01037">
    <property type="entry name" value="Bet_v_1"/>
    <property type="match status" value="1"/>
</dbReference>
<dbReference type="PANTHER" id="PTHR31338:SF16">
    <property type="entry name" value="POLYKETIDE CYCLASE_DEHYDRASE AND LIPID TRANSPORT SUPERFAMILY PROTEIN"/>
    <property type="match status" value="1"/>
</dbReference>
<evidence type="ECO:0000256" key="1">
    <source>
        <dbReference type="ARBA" id="ARBA00038242"/>
    </source>
</evidence>
<dbReference type="InterPro" id="IPR023393">
    <property type="entry name" value="START-like_dom_sf"/>
</dbReference>
<dbReference type="SUPFAM" id="SSF55961">
    <property type="entry name" value="Bet v1-like"/>
    <property type="match status" value="1"/>
</dbReference>
<reference evidence="4 5" key="2">
    <citation type="submission" date="2018-09" db="EMBL/GenBank/DDBJ databases">
        <title>A high-quality reference genome of wild soybean provides a powerful tool to mine soybean genomes.</title>
        <authorList>
            <person name="Xie M."/>
            <person name="Chung C.Y.L."/>
            <person name="Li M.-W."/>
            <person name="Wong F.-L."/>
            <person name="Chan T.-F."/>
            <person name="Lam H.-M."/>
        </authorList>
    </citation>
    <scope>NUCLEOTIDE SEQUENCE [LARGE SCALE GENOMIC DNA]</scope>
    <source>
        <strain evidence="5">cv. W05</strain>
        <tissue evidence="4">Hypocotyl of etiolated seedlings</tissue>
    </source>
</reference>
<evidence type="ECO:0000313" key="3">
    <source>
        <dbReference type="EMBL" id="KHM99991.1"/>
    </source>
</evidence>
<sequence>MVLKGKVITELEIRSPAAKFFNAYARQLHNLPNIVDNVHEGQLHEGDWHGIGSVKSWTFTTEGKVTTYKESIEAIDDEKKSVSFNIFDGDVGEDYKNFKLHLHLIDKEEGGAITVWTIEYEKLNEDTKPPYRFLDIINLATKDIDAHALKA</sequence>
<evidence type="ECO:0000313" key="4">
    <source>
        <dbReference type="EMBL" id="RZB60082.1"/>
    </source>
</evidence>
<evidence type="ECO:0000259" key="2">
    <source>
        <dbReference type="SMART" id="SM01037"/>
    </source>
</evidence>
<dbReference type="SMR" id="A0A0B2NWX2"/>
<evidence type="ECO:0000313" key="5">
    <source>
        <dbReference type="Proteomes" id="UP000289340"/>
    </source>
</evidence>
<organism evidence="3">
    <name type="scientific">Glycine soja</name>
    <name type="common">Wild soybean</name>
    <dbReference type="NCBI Taxonomy" id="3848"/>
    <lineage>
        <taxon>Eukaryota</taxon>
        <taxon>Viridiplantae</taxon>
        <taxon>Streptophyta</taxon>
        <taxon>Embryophyta</taxon>
        <taxon>Tracheophyta</taxon>
        <taxon>Spermatophyta</taxon>
        <taxon>Magnoliopsida</taxon>
        <taxon>eudicotyledons</taxon>
        <taxon>Gunneridae</taxon>
        <taxon>Pentapetalae</taxon>
        <taxon>rosids</taxon>
        <taxon>fabids</taxon>
        <taxon>Fabales</taxon>
        <taxon>Fabaceae</taxon>
        <taxon>Papilionoideae</taxon>
        <taxon>50 kb inversion clade</taxon>
        <taxon>NPAAA clade</taxon>
        <taxon>indigoferoid/millettioid clade</taxon>
        <taxon>Phaseoleae</taxon>
        <taxon>Glycine</taxon>
        <taxon>Glycine subgen. Soja</taxon>
    </lineage>
</organism>
<accession>A0A0B2NWX2</accession>
<dbReference type="CDD" id="cd07816">
    <property type="entry name" value="Bet_v1-like"/>
    <property type="match status" value="1"/>
</dbReference>
<proteinExistence type="inferred from homology"/>
<dbReference type="GO" id="GO:0006952">
    <property type="term" value="P:defense response"/>
    <property type="evidence" value="ECO:0007669"/>
    <property type="project" value="InterPro"/>
</dbReference>
<gene>
    <name evidence="4" type="ORF">D0Y65_043023</name>
    <name evidence="3" type="ORF">glysoja_032109</name>
</gene>
<dbReference type="InterPro" id="IPR052006">
    <property type="entry name" value="MLP-like"/>
</dbReference>
<feature type="domain" description="Bet v I/Major latex protein" evidence="2">
    <location>
        <begin position="2"/>
        <end position="151"/>
    </location>
</feature>
<dbReference type="PANTHER" id="PTHR31338">
    <property type="entry name" value="POLYKETIDE CYCLASE/DEHYDRASE AND LIPID TRANSPORT SUPERFAMILY PROTEIN"/>
    <property type="match status" value="1"/>
</dbReference>
<dbReference type="Gramene" id="XM_028349536.1">
    <property type="protein sequence ID" value="XP_028205337.1"/>
    <property type="gene ID" value="LOC114388982"/>
</dbReference>
<dbReference type="EMBL" id="QZWG01000016">
    <property type="protein sequence ID" value="RZB60082.1"/>
    <property type="molecule type" value="Genomic_DNA"/>
</dbReference>
<dbReference type="Pfam" id="PF00407">
    <property type="entry name" value="Bet_v_1"/>
    <property type="match status" value="1"/>
</dbReference>
<comment type="similarity">
    <text evidence="1">Belongs to the MLP family.</text>
</comment>
<keyword evidence="5" id="KW-1185">Reference proteome</keyword>
<dbReference type="EMBL" id="KN671322">
    <property type="protein sequence ID" value="KHM99991.1"/>
    <property type="molecule type" value="Genomic_DNA"/>
</dbReference>
<protein>
    <submittedName>
        <fullName evidence="3">MLP-like protein 43</fullName>
    </submittedName>
</protein>
<dbReference type="AlphaFoldDB" id="A0A0B2NWX2"/>
<dbReference type="InterPro" id="IPR000916">
    <property type="entry name" value="Bet_v_I/MLP"/>
</dbReference>
<dbReference type="Proteomes" id="UP000289340">
    <property type="component" value="Chromosome 16"/>
</dbReference>
<reference evidence="3" key="1">
    <citation type="submission" date="2014-07" db="EMBL/GenBank/DDBJ databases">
        <title>Identification of a novel salt tolerance gene in wild soybean by whole-genome sequencing.</title>
        <authorList>
            <person name="Lam H.-M."/>
            <person name="Qi X."/>
            <person name="Li M.-W."/>
            <person name="Liu X."/>
            <person name="Xie M."/>
            <person name="Ni M."/>
            <person name="Xu X."/>
        </authorList>
    </citation>
    <scope>NUCLEOTIDE SEQUENCE [LARGE SCALE GENOMIC DNA]</scope>
    <source>
        <tissue evidence="3">Root</tissue>
    </source>
</reference>